<accession>A0A6I6JU17</accession>
<evidence type="ECO:0000313" key="1">
    <source>
        <dbReference type="EMBL" id="QGY44759.1"/>
    </source>
</evidence>
<reference evidence="1 2" key="1">
    <citation type="submission" date="2019-11" db="EMBL/GenBank/DDBJ databases">
        <authorList>
            <person name="Zheng R.K."/>
            <person name="Sun C.M."/>
        </authorList>
    </citation>
    <scope>NUCLEOTIDE SEQUENCE [LARGE SCALE GENOMIC DNA]</scope>
    <source>
        <strain evidence="1 2">WC007</strain>
    </source>
</reference>
<dbReference type="KEGG" id="mcos:GM418_14105"/>
<sequence length="204" mass="23607">MLALKDELITNKKKLEDYVIGIHNSNVKFNKVLQFSVGANPEVPIDSLRQYLTEMIFLYALPISNTVQEEAIASGKFKLLSDSLKQTISKLRDNVKSREMFFENADMNLLTNENDNNRVAKLITSLSIIQEYQEKFSDLDPVPIHPEFKKNDAELIDLVKAPDTCITLYKWYRTKITDESWIKRGLLDYTNMSIELIGKELRKQ</sequence>
<dbReference type="Proteomes" id="UP000428260">
    <property type="component" value="Chromosome"/>
</dbReference>
<keyword evidence="2" id="KW-1185">Reference proteome</keyword>
<dbReference type="AlphaFoldDB" id="A0A6I6JU17"/>
<dbReference type="RefSeq" id="WP_158867374.1">
    <property type="nucleotide sequence ID" value="NZ_CP046401.1"/>
</dbReference>
<proteinExistence type="predicted"/>
<dbReference type="EMBL" id="CP046401">
    <property type="protein sequence ID" value="QGY44759.1"/>
    <property type="molecule type" value="Genomic_DNA"/>
</dbReference>
<gene>
    <name evidence="1" type="ORF">GM418_14105</name>
</gene>
<evidence type="ECO:0000313" key="2">
    <source>
        <dbReference type="Proteomes" id="UP000428260"/>
    </source>
</evidence>
<organism evidence="1 2">
    <name type="scientific">Maribellus comscasis</name>
    <dbReference type="NCBI Taxonomy" id="2681766"/>
    <lineage>
        <taxon>Bacteria</taxon>
        <taxon>Pseudomonadati</taxon>
        <taxon>Bacteroidota</taxon>
        <taxon>Bacteroidia</taxon>
        <taxon>Marinilabiliales</taxon>
        <taxon>Prolixibacteraceae</taxon>
        <taxon>Maribellus</taxon>
    </lineage>
</organism>
<name>A0A6I6JU17_9BACT</name>
<protein>
    <submittedName>
        <fullName evidence="1">Uncharacterized protein</fullName>
    </submittedName>
</protein>